<name>U6LIE2_9EIME</name>
<sequence length="405" mass="45618">MEGQGHHAVASSVVDLNPQHAVGDAARPGPDNAENTEEIAKKGTLLPRKSSSKPLGKAAPLIALSLLLLFSGTLYRVSSSWSSHRLSSQKLTFDREWTWPPIDNDSIQKYLDDLNTAAKKMKETWESSDFPVRQAFQEHFAPPPAGGQQLPEDPLRTIIDHVAKVQDCKVPPDSSVEARRFFVQHVQLLRSICRTVTLRLEELKLFVHLNQQFNVPIPVSVHEEPHEDDDDDSGYSASFGMRADDFLGYLELVGGEHTQPVDGTVAKELVFLLIIEYKHNLCNLMARYYFERVLQPFVEDDTFAAVAEYHVPYTGKPFQIGALAEAAAQIYPESSSTTNYASVRKVHQIADNWTNRRVMKAVEQQEEENADVFQRRLNTRKKLMRALINRGIAKDDLVITALFLL</sequence>
<evidence type="ECO:0000313" key="2">
    <source>
        <dbReference type="EMBL" id="CDJ49921.1"/>
    </source>
</evidence>
<dbReference type="Proteomes" id="UP000030750">
    <property type="component" value="Unassembled WGS sequence"/>
</dbReference>
<dbReference type="EMBL" id="HG711939">
    <property type="protein sequence ID" value="CDJ49921.1"/>
    <property type="molecule type" value="Genomic_DNA"/>
</dbReference>
<feature type="region of interest" description="Disordered" evidence="1">
    <location>
        <begin position="1"/>
        <end position="55"/>
    </location>
</feature>
<protein>
    <submittedName>
        <fullName evidence="2">Uncharacterized protein</fullName>
    </submittedName>
</protein>
<organism evidence="2 3">
    <name type="scientific">Eimeria brunetti</name>
    <dbReference type="NCBI Taxonomy" id="51314"/>
    <lineage>
        <taxon>Eukaryota</taxon>
        <taxon>Sar</taxon>
        <taxon>Alveolata</taxon>
        <taxon>Apicomplexa</taxon>
        <taxon>Conoidasida</taxon>
        <taxon>Coccidia</taxon>
        <taxon>Eucoccidiorida</taxon>
        <taxon>Eimeriorina</taxon>
        <taxon>Eimeriidae</taxon>
        <taxon>Eimeria</taxon>
    </lineage>
</organism>
<evidence type="ECO:0000313" key="3">
    <source>
        <dbReference type="Proteomes" id="UP000030750"/>
    </source>
</evidence>
<accession>U6LIE2</accession>
<dbReference type="VEuPathDB" id="ToxoDB:EBH_0072350"/>
<reference evidence="2" key="2">
    <citation type="submission" date="2013-10" db="EMBL/GenBank/DDBJ databases">
        <authorList>
            <person name="Aslett M."/>
        </authorList>
    </citation>
    <scope>NUCLEOTIDE SEQUENCE [LARGE SCALE GENOMIC DNA]</scope>
    <source>
        <strain evidence="2">Houghton</strain>
    </source>
</reference>
<gene>
    <name evidence="2" type="ORF">EBH_0072350</name>
</gene>
<dbReference type="OrthoDB" id="347425at2759"/>
<keyword evidence="3" id="KW-1185">Reference proteome</keyword>
<dbReference type="AlphaFoldDB" id="U6LIE2"/>
<evidence type="ECO:0000256" key="1">
    <source>
        <dbReference type="SAM" id="MobiDB-lite"/>
    </source>
</evidence>
<reference evidence="2" key="1">
    <citation type="submission" date="2013-10" db="EMBL/GenBank/DDBJ databases">
        <title>Genomic analysis of the causative agents of coccidiosis in chickens.</title>
        <authorList>
            <person name="Reid A.J."/>
            <person name="Blake D."/>
            <person name="Billington K."/>
            <person name="Browne H."/>
            <person name="Dunn M."/>
            <person name="Hung S."/>
            <person name="Kawahara F."/>
            <person name="Miranda-Saavedra D."/>
            <person name="Mourier T."/>
            <person name="Nagra H."/>
            <person name="Otto T.D."/>
            <person name="Rawlings N."/>
            <person name="Sanchez A."/>
            <person name="Sanders M."/>
            <person name="Subramaniam C."/>
            <person name="Tay Y."/>
            <person name="Dear P."/>
            <person name="Doerig C."/>
            <person name="Gruber A."/>
            <person name="Parkinson J."/>
            <person name="Shirley M."/>
            <person name="Wan K.L."/>
            <person name="Berriman M."/>
            <person name="Tomley F."/>
            <person name="Pain A."/>
        </authorList>
    </citation>
    <scope>NUCLEOTIDE SEQUENCE [LARGE SCALE GENOMIC DNA]</scope>
    <source>
        <strain evidence="2">Houghton</strain>
    </source>
</reference>
<proteinExistence type="predicted"/>